<feature type="region of interest" description="Disordered" evidence="1">
    <location>
        <begin position="22"/>
        <end position="74"/>
    </location>
</feature>
<feature type="compositionally biased region" description="Basic and acidic residues" evidence="1">
    <location>
        <begin position="49"/>
        <end position="66"/>
    </location>
</feature>
<name>A0A6I4W8F1_9ACTN</name>
<proteinExistence type="predicted"/>
<organism evidence="2 3">
    <name type="scientific">Actinomadura rayongensis</name>
    <dbReference type="NCBI Taxonomy" id="1429076"/>
    <lineage>
        <taxon>Bacteria</taxon>
        <taxon>Bacillati</taxon>
        <taxon>Actinomycetota</taxon>
        <taxon>Actinomycetes</taxon>
        <taxon>Streptosporangiales</taxon>
        <taxon>Thermomonosporaceae</taxon>
        <taxon>Actinomadura</taxon>
    </lineage>
</organism>
<evidence type="ECO:0000313" key="2">
    <source>
        <dbReference type="EMBL" id="MXQ64466.1"/>
    </source>
</evidence>
<sequence>MPDVNEIRDRIREIDETLKELGGELDGSRDQSGHSDPQDFGDAGQDLQARAERDSQVQTLQEERGRLSRALENF</sequence>
<reference evidence="2 3" key="1">
    <citation type="submission" date="2019-12" db="EMBL/GenBank/DDBJ databases">
        <title>Nocardia macrotermitis sp. nov. and Nocardia aurantia sp. nov., isolated from the gut of the fungus growing-termite Macrotermes natalensis.</title>
        <authorList>
            <person name="Christine B."/>
            <person name="Rene B."/>
        </authorList>
    </citation>
    <scope>NUCLEOTIDE SEQUENCE [LARGE SCALE GENOMIC DNA]</scope>
    <source>
        <strain evidence="2 3">DSM 102126</strain>
    </source>
</reference>
<dbReference type="EMBL" id="WUTW01000002">
    <property type="protein sequence ID" value="MXQ64466.1"/>
    <property type="molecule type" value="Genomic_DNA"/>
</dbReference>
<gene>
    <name evidence="2" type="ORF">GQ466_10490</name>
</gene>
<keyword evidence="3" id="KW-1185">Reference proteome</keyword>
<dbReference type="Proteomes" id="UP000431901">
    <property type="component" value="Unassembled WGS sequence"/>
</dbReference>
<dbReference type="RefSeq" id="WP_161102693.1">
    <property type="nucleotide sequence ID" value="NZ_JBHLYI010000001.1"/>
</dbReference>
<dbReference type="OrthoDB" id="3483130at2"/>
<accession>A0A6I4W8F1</accession>
<evidence type="ECO:0000256" key="1">
    <source>
        <dbReference type="SAM" id="MobiDB-lite"/>
    </source>
</evidence>
<comment type="caution">
    <text evidence="2">The sequence shown here is derived from an EMBL/GenBank/DDBJ whole genome shotgun (WGS) entry which is preliminary data.</text>
</comment>
<evidence type="ECO:0000313" key="3">
    <source>
        <dbReference type="Proteomes" id="UP000431901"/>
    </source>
</evidence>
<protein>
    <submittedName>
        <fullName evidence="2">Uncharacterized protein</fullName>
    </submittedName>
</protein>
<dbReference type="AlphaFoldDB" id="A0A6I4W8F1"/>
<feature type="compositionally biased region" description="Basic and acidic residues" evidence="1">
    <location>
        <begin position="22"/>
        <end position="37"/>
    </location>
</feature>